<dbReference type="InterPro" id="IPR051212">
    <property type="entry name" value="Type-I_RE_S_subunit"/>
</dbReference>
<keyword evidence="2" id="KW-0680">Restriction system</keyword>
<keyword evidence="5" id="KW-0614">Plasmid</keyword>
<dbReference type="AlphaFoldDB" id="A0A4Y1MPU4"/>
<dbReference type="InterPro" id="IPR000055">
    <property type="entry name" value="Restrct_endonuc_typeI_TRD"/>
</dbReference>
<accession>A0A4Y1MPU4</accession>
<dbReference type="RefSeq" id="WP_397540349.1">
    <property type="nucleotide sequence ID" value="NZ_CP025184.1"/>
</dbReference>
<dbReference type="SUPFAM" id="SSF116734">
    <property type="entry name" value="DNA methylase specificity domain"/>
    <property type="match status" value="2"/>
</dbReference>
<comment type="similarity">
    <text evidence="1">Belongs to the type-I restriction system S methylase family.</text>
</comment>
<gene>
    <name evidence="5" type="ORF">RADP37_05504</name>
</gene>
<dbReference type="InterPro" id="IPR044946">
    <property type="entry name" value="Restrct_endonuc_typeI_TRD_sf"/>
</dbReference>
<dbReference type="Pfam" id="PF01420">
    <property type="entry name" value="Methylase_S"/>
    <property type="match status" value="1"/>
</dbReference>
<dbReference type="Gene3D" id="3.90.220.20">
    <property type="entry name" value="DNA methylase specificity domains"/>
    <property type="match status" value="2"/>
</dbReference>
<geneLocation type="plasmid" evidence="5">
    <name>p3-AD2</name>
</geneLocation>
<evidence type="ECO:0000256" key="2">
    <source>
        <dbReference type="ARBA" id="ARBA00022747"/>
    </source>
</evidence>
<dbReference type="PANTHER" id="PTHR43140">
    <property type="entry name" value="TYPE-1 RESTRICTION ENZYME ECOKI SPECIFICITY PROTEIN"/>
    <property type="match status" value="1"/>
</dbReference>
<feature type="domain" description="Type I restriction modification DNA specificity" evidence="4">
    <location>
        <begin position="372"/>
        <end position="540"/>
    </location>
</feature>
<evidence type="ECO:0000313" key="5">
    <source>
        <dbReference type="EMBL" id="AWV20016.1"/>
    </source>
</evidence>
<organism evidence="5">
    <name type="scientific">Roseomonas mucosa</name>
    <dbReference type="NCBI Taxonomy" id="207340"/>
    <lineage>
        <taxon>Bacteria</taxon>
        <taxon>Pseudomonadati</taxon>
        <taxon>Pseudomonadota</taxon>
        <taxon>Alphaproteobacteria</taxon>
        <taxon>Acetobacterales</taxon>
        <taxon>Roseomonadaceae</taxon>
        <taxon>Roseomonas</taxon>
    </lineage>
</organism>
<dbReference type="PANTHER" id="PTHR43140:SF1">
    <property type="entry name" value="TYPE I RESTRICTION ENZYME ECOKI SPECIFICITY SUBUNIT"/>
    <property type="match status" value="1"/>
</dbReference>
<sequence>MNPAHLLAHFETISEAPDAIRHLRRFILDLAVRGKLVPQDGEDEPASELLRQIRLEKSRLENAGVIKKEKVLSEIGNTDIFDIPSTWCWTRLGTVTSYIQRGKSPKYATADGAPVVSQRCIQWDGLNLSAAKQITLESLNDYEDLRFLRDGDLLWNSTGTGTIGRIVRVVNPPEKLVCDSHVTIVRCLIADPEYIRTWLRSDHVYALIEDRAAGSTNQVELTAQMAINQVLPLPPLAEQHRIVARVDELMALCDQLEAQRCEREARRDRVASASLARLNAPEPETFKDDVGFTLNALPPLTSRPEQIKQLRQTILNLALRGKLTRQEPSDDPVSVLLQNVSAAKSLMVQRGRVRETLPLLRKVDSDISQSLPDCWDFVAVSDLAYLRSGVALEHSEEQASGDLPYVKVADLSISANRDGIVTSSRFVSMARADAAIEAGSIVFPKRGGAIATNRKLLSQTSVICDSNLMAMKPFLDAMLPYLYMWFGAFDLWKLNSGTSVPQINNKDIYPLPVPLPPLAEQHRIVAKVHEIMTLCDQLEASLRTRDEARHGLLTSVLAEALQPPDEREEAA</sequence>
<dbReference type="GO" id="GO:0009307">
    <property type="term" value="P:DNA restriction-modification system"/>
    <property type="evidence" value="ECO:0007669"/>
    <property type="project" value="UniProtKB-KW"/>
</dbReference>
<dbReference type="REBASE" id="371431">
    <property type="entry name" value="S.RmuAD2ORF5505P"/>
</dbReference>
<evidence type="ECO:0000259" key="4">
    <source>
        <dbReference type="Pfam" id="PF01420"/>
    </source>
</evidence>
<keyword evidence="3" id="KW-0238">DNA-binding</keyword>
<reference evidence="5" key="1">
    <citation type="submission" date="2017-12" db="EMBL/GenBank/DDBJ databases">
        <authorList>
            <person name="Martens C."/>
            <person name="Dahlstrom E."/>
            <person name="Barbian K."/>
            <person name="Sykora L."/>
            <person name="Ricklefs S."/>
            <person name="Bruno D."/>
            <person name="Anzick I."/>
            <person name="Myles I."/>
            <person name="Datta S.K."/>
        </authorList>
    </citation>
    <scope>NUCLEOTIDE SEQUENCE</scope>
    <source>
        <strain evidence="5">AD2</strain>
        <plasmid evidence="5">p3-AD2</plasmid>
    </source>
</reference>
<protein>
    <submittedName>
        <fullName evidence="5">Type I restriction-modification system specificity subunit</fullName>
    </submittedName>
</protein>
<evidence type="ECO:0000256" key="3">
    <source>
        <dbReference type="ARBA" id="ARBA00023125"/>
    </source>
</evidence>
<dbReference type="EMBL" id="CP025184">
    <property type="protein sequence ID" value="AWV20016.1"/>
    <property type="molecule type" value="Genomic_DNA"/>
</dbReference>
<name>A0A4Y1MPU4_9PROT</name>
<dbReference type="GO" id="GO:0003677">
    <property type="term" value="F:DNA binding"/>
    <property type="evidence" value="ECO:0007669"/>
    <property type="project" value="UniProtKB-KW"/>
</dbReference>
<evidence type="ECO:0000256" key="1">
    <source>
        <dbReference type="ARBA" id="ARBA00010923"/>
    </source>
</evidence>
<proteinExistence type="inferred from homology"/>